<evidence type="ECO:0000313" key="12">
    <source>
        <dbReference type="Proteomes" id="UP001059576"/>
    </source>
</evidence>
<dbReference type="InterPro" id="IPR003356">
    <property type="entry name" value="DNA_methylase_A-5"/>
</dbReference>
<dbReference type="InterPro" id="IPR038333">
    <property type="entry name" value="T1MK-like_N_sf"/>
</dbReference>
<dbReference type="InterPro" id="IPR029063">
    <property type="entry name" value="SAM-dependent_MTases_sf"/>
</dbReference>
<evidence type="ECO:0000256" key="8">
    <source>
        <dbReference type="SAM" id="Coils"/>
    </source>
</evidence>
<dbReference type="PROSITE" id="PS00092">
    <property type="entry name" value="N6_MTASE"/>
    <property type="match status" value="1"/>
</dbReference>
<dbReference type="Gene3D" id="3.40.50.150">
    <property type="entry name" value="Vaccinia Virus protein VP39"/>
    <property type="match status" value="1"/>
</dbReference>
<dbReference type="InterPro" id="IPR002052">
    <property type="entry name" value="DNA_methylase_N6_adenine_CS"/>
</dbReference>
<comment type="similarity">
    <text evidence="1">Belongs to the N(4)/N(6)-methyltransferase family.</text>
</comment>
<organism evidence="11 12">
    <name type="scientific">Mycoplasmopsis equigenitalium</name>
    <dbReference type="NCBI Taxonomy" id="114883"/>
    <lineage>
        <taxon>Bacteria</taxon>
        <taxon>Bacillati</taxon>
        <taxon>Mycoplasmatota</taxon>
        <taxon>Mycoplasmoidales</taxon>
        <taxon>Metamycoplasmataceae</taxon>
        <taxon>Mycoplasmopsis</taxon>
    </lineage>
</organism>
<dbReference type="Proteomes" id="UP001059576">
    <property type="component" value="Chromosome"/>
</dbReference>
<comment type="catalytic activity">
    <reaction evidence="7">
        <text>a 2'-deoxyadenosine in DNA + S-adenosyl-L-methionine = an N(6)-methyl-2'-deoxyadenosine in DNA + S-adenosyl-L-homocysteine + H(+)</text>
        <dbReference type="Rhea" id="RHEA:15197"/>
        <dbReference type="Rhea" id="RHEA-COMP:12418"/>
        <dbReference type="Rhea" id="RHEA-COMP:12419"/>
        <dbReference type="ChEBI" id="CHEBI:15378"/>
        <dbReference type="ChEBI" id="CHEBI:57856"/>
        <dbReference type="ChEBI" id="CHEBI:59789"/>
        <dbReference type="ChEBI" id="CHEBI:90615"/>
        <dbReference type="ChEBI" id="CHEBI:90616"/>
        <dbReference type="EC" id="2.1.1.72"/>
    </reaction>
</comment>
<evidence type="ECO:0000256" key="6">
    <source>
        <dbReference type="ARBA" id="ARBA00022747"/>
    </source>
</evidence>
<evidence type="ECO:0000256" key="1">
    <source>
        <dbReference type="ARBA" id="ARBA00006594"/>
    </source>
</evidence>
<dbReference type="NCBIfam" id="TIGR00497">
    <property type="entry name" value="hsdM"/>
    <property type="match status" value="1"/>
</dbReference>
<dbReference type="PANTHER" id="PTHR42933:SF1">
    <property type="entry name" value="SITE-SPECIFIC DNA-METHYLTRANSFERASE (ADENINE-SPECIFIC)"/>
    <property type="match status" value="1"/>
</dbReference>
<dbReference type="PANTHER" id="PTHR42933">
    <property type="entry name" value="SLR6095 PROTEIN"/>
    <property type="match status" value="1"/>
</dbReference>
<evidence type="ECO:0000256" key="3">
    <source>
        <dbReference type="ARBA" id="ARBA00022603"/>
    </source>
</evidence>
<proteinExistence type="inferred from homology"/>
<dbReference type="GO" id="GO:0032259">
    <property type="term" value="P:methylation"/>
    <property type="evidence" value="ECO:0007669"/>
    <property type="project" value="UniProtKB-KW"/>
</dbReference>
<dbReference type="EC" id="2.1.1.72" evidence="2"/>
<evidence type="ECO:0000256" key="4">
    <source>
        <dbReference type="ARBA" id="ARBA00022679"/>
    </source>
</evidence>
<keyword evidence="4 11" id="KW-0808">Transferase</keyword>
<keyword evidence="8" id="KW-0175">Coiled coil</keyword>
<accession>A0ABY5J1Y0</accession>
<feature type="coiled-coil region" evidence="8">
    <location>
        <begin position="491"/>
        <end position="518"/>
    </location>
</feature>
<evidence type="ECO:0000256" key="2">
    <source>
        <dbReference type="ARBA" id="ARBA00011900"/>
    </source>
</evidence>
<dbReference type="Gene3D" id="1.20.1260.30">
    <property type="match status" value="1"/>
</dbReference>
<evidence type="ECO:0000256" key="5">
    <source>
        <dbReference type="ARBA" id="ARBA00022691"/>
    </source>
</evidence>
<dbReference type="SUPFAM" id="SSF53335">
    <property type="entry name" value="S-adenosyl-L-methionine-dependent methyltransferases"/>
    <property type="match status" value="1"/>
</dbReference>
<dbReference type="GO" id="GO:0009007">
    <property type="term" value="F:site-specific DNA-methyltransferase (adenine-specific) activity"/>
    <property type="evidence" value="ECO:0007669"/>
    <property type="project" value="UniProtKB-EC"/>
</dbReference>
<protein>
    <recommendedName>
        <fullName evidence="2">site-specific DNA-methyltransferase (adenine-specific)</fullName>
        <ecNumber evidence="2">2.1.1.72</ecNumber>
    </recommendedName>
</protein>
<keyword evidence="3 11" id="KW-0489">Methyltransferase</keyword>
<evidence type="ECO:0000259" key="9">
    <source>
        <dbReference type="Pfam" id="PF02384"/>
    </source>
</evidence>
<dbReference type="RefSeq" id="WP_129721829.1">
    <property type="nucleotide sequence ID" value="NZ_CP101808.1"/>
</dbReference>
<dbReference type="EMBL" id="CP101808">
    <property type="protein sequence ID" value="UUD37259.1"/>
    <property type="molecule type" value="Genomic_DNA"/>
</dbReference>
<feature type="domain" description="DNA methylase adenine-specific" evidence="9">
    <location>
        <begin position="181"/>
        <end position="487"/>
    </location>
</feature>
<keyword evidence="6" id="KW-0680">Restriction system</keyword>
<feature type="domain" description="N6 adenine-specific DNA methyltransferase N-terminal" evidence="10">
    <location>
        <begin position="18"/>
        <end position="167"/>
    </location>
</feature>
<reference evidence="11" key="1">
    <citation type="submission" date="2022-07" db="EMBL/GenBank/DDBJ databases">
        <title>Complete genome of Mycoplasma equigenitalium type strain T37.</title>
        <authorList>
            <person name="Spergser J."/>
        </authorList>
    </citation>
    <scope>NUCLEOTIDE SEQUENCE</scope>
    <source>
        <strain evidence="11">T37</strain>
    </source>
</reference>
<keyword evidence="12" id="KW-1185">Reference proteome</keyword>
<dbReference type="InterPro" id="IPR051537">
    <property type="entry name" value="DNA_Adenine_Mtase"/>
</dbReference>
<dbReference type="InterPro" id="IPR022749">
    <property type="entry name" value="D12N6_MeTrfase_N"/>
</dbReference>
<keyword evidence="5" id="KW-0949">S-adenosyl-L-methionine</keyword>
<gene>
    <name evidence="11" type="ORF">NPA09_01655</name>
</gene>
<evidence type="ECO:0000256" key="7">
    <source>
        <dbReference type="ARBA" id="ARBA00047942"/>
    </source>
</evidence>
<dbReference type="InterPro" id="IPR004546">
    <property type="entry name" value="Restrct_endonuc_T1M"/>
</dbReference>
<sequence>MSQNKDELLAKQQSDVDAKLWAMANELRGSMEASEFKNYILGLIFYKFLSNKIIKTLNDELKDENLSFDQAWKDESMRNDIKELSVRIIGYFLDPVYLFDSFVNKINVNQFSVEDLKEGIKAITSSTIGTESQEDFADLFDDMDLDNNKLGKGEAERSKLIGKIILKINDLNLDISETNFDILGHAYEYLIGKFAASAGKKAGEFYTPAQVSELLARIVTLENKNLKSAYDPTCGSGSLLLRVRNNVQDQNAIKLYGQEMVTTTYNLARMNMLLHGVDYEKFDIANDDTLEKPSERHKALKFDAVVANPPYSAKWDPEGKDKDSRFNSYDGKYAPSSKADYAFVEHMIYHLSNAGTLAVVLPHGVLFRRSSEEIIRTKIIKDYNYLDAVIGLPANLFFGTSIPTCILVMKKTRTNPDDVVFIDASKYFENGKNQNYLREEDVVRILDAYKARKDIDKYMHVASLDEIKENEYNLNIPRYVDTFEEEEPIDIHQVMAEIKELEAKRDELDKEIEKYLEELGLCVRA</sequence>
<dbReference type="PRINTS" id="PR00507">
    <property type="entry name" value="N12N6MTFRASE"/>
</dbReference>
<name>A0ABY5J1Y0_9BACT</name>
<dbReference type="Pfam" id="PF02384">
    <property type="entry name" value="N6_Mtase"/>
    <property type="match status" value="1"/>
</dbReference>
<evidence type="ECO:0000313" key="11">
    <source>
        <dbReference type="EMBL" id="UUD37259.1"/>
    </source>
</evidence>
<evidence type="ECO:0000259" key="10">
    <source>
        <dbReference type="Pfam" id="PF12161"/>
    </source>
</evidence>
<dbReference type="Pfam" id="PF12161">
    <property type="entry name" value="HsdM_N"/>
    <property type="match status" value="1"/>
</dbReference>